<reference evidence="1 2" key="1">
    <citation type="submission" date="2016-04" db="EMBL/GenBank/DDBJ databases">
        <title>Chloroflexus islandicus sp. nov., a thermophilic filamentous anoxygenic phototrophic bacterium from geyser Strokkur (Iceland).</title>
        <authorList>
            <person name="Gaisin V.A."/>
            <person name="Kalashnikov A.M."/>
            <person name="Sukhacheva M.V."/>
            <person name="Grouzdev D.S."/>
            <person name="Ivanov T.M."/>
            <person name="Kuznetsov B."/>
            <person name="Gorlenko V.M."/>
        </authorList>
    </citation>
    <scope>NUCLEOTIDE SEQUENCE [LARGE SCALE GENOMIC DNA]</scope>
    <source>
        <strain evidence="2">isl-2</strain>
    </source>
</reference>
<proteinExistence type="predicted"/>
<dbReference type="AlphaFoldDB" id="A0A178MEA7"/>
<accession>A0A178MEA7</accession>
<organism evidence="1 2">
    <name type="scientific">Chloroflexus islandicus</name>
    <dbReference type="NCBI Taxonomy" id="1707952"/>
    <lineage>
        <taxon>Bacteria</taxon>
        <taxon>Bacillati</taxon>
        <taxon>Chloroflexota</taxon>
        <taxon>Chloroflexia</taxon>
        <taxon>Chloroflexales</taxon>
        <taxon>Chloroflexineae</taxon>
        <taxon>Chloroflexaceae</taxon>
        <taxon>Chloroflexus</taxon>
    </lineage>
</organism>
<dbReference type="EMBL" id="LWQS01000044">
    <property type="protein sequence ID" value="OAN46477.1"/>
    <property type="molecule type" value="Genomic_DNA"/>
</dbReference>
<protein>
    <submittedName>
        <fullName evidence="1">Uncharacterized protein</fullName>
    </submittedName>
</protein>
<evidence type="ECO:0000313" key="2">
    <source>
        <dbReference type="Proteomes" id="UP000078287"/>
    </source>
</evidence>
<gene>
    <name evidence="1" type="ORF">A6A03_12455</name>
</gene>
<evidence type="ECO:0000313" key="1">
    <source>
        <dbReference type="EMBL" id="OAN46477.1"/>
    </source>
</evidence>
<comment type="caution">
    <text evidence="1">The sequence shown here is derived from an EMBL/GenBank/DDBJ whole genome shotgun (WGS) entry which is preliminary data.</text>
</comment>
<sequence length="87" mass="8812">MKRWIQLGMLALLISLVIGVVAAQSGYSIGWYTMDGGGATFSAGGGYTLGSTIGQADAGVASGGGYTLSGGFWGSPDSMLYIPLVTR</sequence>
<dbReference type="RefSeq" id="WP_066785799.1">
    <property type="nucleotide sequence ID" value="NZ_LWQS01000044.1"/>
</dbReference>
<dbReference type="OrthoDB" id="1603976at2"/>
<keyword evidence="2" id="KW-1185">Reference proteome</keyword>
<name>A0A178MEA7_9CHLR</name>
<dbReference type="Proteomes" id="UP000078287">
    <property type="component" value="Unassembled WGS sequence"/>
</dbReference>
<dbReference type="STRING" id="1707952.A6A03_12455"/>